<evidence type="ECO:0000259" key="6">
    <source>
        <dbReference type="PROSITE" id="PS50893"/>
    </source>
</evidence>
<feature type="compositionally biased region" description="Low complexity" evidence="5">
    <location>
        <begin position="96"/>
        <end position="125"/>
    </location>
</feature>
<keyword evidence="4" id="KW-0067">ATP-binding</keyword>
<dbReference type="GO" id="GO:0016887">
    <property type="term" value="F:ATP hydrolysis activity"/>
    <property type="evidence" value="ECO:0007669"/>
    <property type="project" value="InterPro"/>
</dbReference>
<feature type="compositionally biased region" description="Low complexity" evidence="5">
    <location>
        <begin position="189"/>
        <end position="199"/>
    </location>
</feature>
<dbReference type="SUPFAM" id="SSF52540">
    <property type="entry name" value="P-loop containing nucleoside triphosphate hydrolases"/>
    <property type="match status" value="1"/>
</dbReference>
<dbReference type="Pfam" id="PF00005">
    <property type="entry name" value="ABC_tran"/>
    <property type="match status" value="1"/>
</dbReference>
<gene>
    <name evidence="7" type="ORF">GA0074704_3212</name>
</gene>
<feature type="region of interest" description="Disordered" evidence="5">
    <location>
        <begin position="53"/>
        <end position="248"/>
    </location>
</feature>
<evidence type="ECO:0000256" key="4">
    <source>
        <dbReference type="ARBA" id="ARBA00022840"/>
    </source>
</evidence>
<accession>A0A1C5IDV8</accession>
<evidence type="ECO:0000256" key="3">
    <source>
        <dbReference type="ARBA" id="ARBA00022741"/>
    </source>
</evidence>
<feature type="compositionally biased region" description="Polar residues" evidence="5">
    <location>
        <begin position="82"/>
        <end position="94"/>
    </location>
</feature>
<keyword evidence="2" id="KW-0813">Transport</keyword>
<dbReference type="InterPro" id="IPR003593">
    <property type="entry name" value="AAA+_ATPase"/>
</dbReference>
<evidence type="ECO:0000256" key="5">
    <source>
        <dbReference type="SAM" id="MobiDB-lite"/>
    </source>
</evidence>
<organism evidence="7 8">
    <name type="scientific">Micromonospora siamensis</name>
    <dbReference type="NCBI Taxonomy" id="299152"/>
    <lineage>
        <taxon>Bacteria</taxon>
        <taxon>Bacillati</taxon>
        <taxon>Actinomycetota</taxon>
        <taxon>Actinomycetes</taxon>
        <taxon>Micromonosporales</taxon>
        <taxon>Micromonosporaceae</taxon>
        <taxon>Micromonospora</taxon>
    </lineage>
</organism>
<protein>
    <submittedName>
        <fullName evidence="7">ABC-type multidrug transport system, ATPase component</fullName>
    </submittedName>
</protein>
<dbReference type="SMART" id="SM00382">
    <property type="entry name" value="AAA"/>
    <property type="match status" value="1"/>
</dbReference>
<dbReference type="Proteomes" id="UP000198210">
    <property type="component" value="Chromosome I"/>
</dbReference>
<feature type="compositionally biased region" description="Basic residues" evidence="5">
    <location>
        <begin position="54"/>
        <end position="69"/>
    </location>
</feature>
<evidence type="ECO:0000256" key="1">
    <source>
        <dbReference type="ARBA" id="ARBA00005417"/>
    </source>
</evidence>
<dbReference type="PANTHER" id="PTHR43335">
    <property type="entry name" value="ABC TRANSPORTER, ATP-BINDING PROTEIN"/>
    <property type="match status" value="1"/>
</dbReference>
<evidence type="ECO:0000256" key="2">
    <source>
        <dbReference type="ARBA" id="ARBA00022448"/>
    </source>
</evidence>
<keyword evidence="8" id="KW-1185">Reference proteome</keyword>
<feature type="domain" description="ABC transporter" evidence="6">
    <location>
        <begin position="253"/>
        <end position="480"/>
    </location>
</feature>
<dbReference type="InterPro" id="IPR003439">
    <property type="entry name" value="ABC_transporter-like_ATP-bd"/>
</dbReference>
<feature type="compositionally biased region" description="Low complexity" evidence="5">
    <location>
        <begin position="136"/>
        <end position="160"/>
    </location>
</feature>
<feature type="compositionally biased region" description="Pro residues" evidence="5">
    <location>
        <begin position="200"/>
        <end position="211"/>
    </location>
</feature>
<keyword evidence="3" id="KW-0547">Nucleotide-binding</keyword>
<dbReference type="Gene3D" id="3.40.50.300">
    <property type="entry name" value="P-loop containing nucleotide triphosphate hydrolases"/>
    <property type="match status" value="1"/>
</dbReference>
<dbReference type="EMBL" id="LT607751">
    <property type="protein sequence ID" value="SCG55966.1"/>
    <property type="molecule type" value="Genomic_DNA"/>
</dbReference>
<dbReference type="AlphaFoldDB" id="A0A1C5IDV8"/>
<name>A0A1C5IDV8_9ACTN</name>
<evidence type="ECO:0000313" key="7">
    <source>
        <dbReference type="EMBL" id="SCG55966.1"/>
    </source>
</evidence>
<sequence length="490" mass="52077">MEVCSCPRVRRRPRWCGRSGCSRWPVSASPNWPRTSAAGPAAPTRCSWSPPWWRSRRRCSPRRPPHSRRSAPIAVGGGTWPFRSSASPCGTASCGSPWRSRPATRSTRPPTWPRSRWSPASGSPWSAPPRWPPPGSCARPRPGRRPGPTASPAPSWSPAWVWPPAPPRPGDFGCGRSTRPCSAAPTASWPPRSSPVGSPSWPPWPLPPPWPRRTAADGRPRRGRSAATSRSASDLPATAEKGRCPVSAPPVMIHADGLSKRYGPRQAVEQLSFAVTAGQICALLGPNGAGKTSTMRMLVGLARPDTGTAWIAGQPVRLGAPVLRRAGVLIDGPAFVPHLTGAANLRLLWGAARRDLPPPALDAALELAGLGPAIDRKVAGYSTGMRQRLMLAHALMRDPDVLILDEPTNGLDPAEVRALRRHLAARAAAGAAVLVSSHQLGEVQLLASHVVVLSRGRLVAAGPLDAIVGSHRSLEDAYLAMTEGADRAAF</sequence>
<comment type="similarity">
    <text evidence="1">Belongs to the ABC transporter superfamily.</text>
</comment>
<dbReference type="PROSITE" id="PS50893">
    <property type="entry name" value="ABC_TRANSPORTER_2"/>
    <property type="match status" value="1"/>
</dbReference>
<feature type="compositionally biased region" description="Pro residues" evidence="5">
    <location>
        <begin position="126"/>
        <end position="135"/>
    </location>
</feature>
<evidence type="ECO:0000313" key="8">
    <source>
        <dbReference type="Proteomes" id="UP000198210"/>
    </source>
</evidence>
<dbReference type="PANTHER" id="PTHR43335:SF4">
    <property type="entry name" value="ABC TRANSPORTER, ATP-BINDING PROTEIN"/>
    <property type="match status" value="1"/>
</dbReference>
<dbReference type="GO" id="GO:0005524">
    <property type="term" value="F:ATP binding"/>
    <property type="evidence" value="ECO:0007669"/>
    <property type="project" value="UniProtKB-KW"/>
</dbReference>
<reference evidence="7 8" key="1">
    <citation type="submission" date="2016-06" db="EMBL/GenBank/DDBJ databases">
        <authorList>
            <person name="Kjaerup R.B."/>
            <person name="Dalgaard T.S."/>
            <person name="Juul-Madsen H.R."/>
        </authorList>
    </citation>
    <scope>NUCLEOTIDE SEQUENCE [LARGE SCALE GENOMIC DNA]</scope>
    <source>
        <strain evidence="7 8">DSM 45097</strain>
    </source>
</reference>
<dbReference type="InterPro" id="IPR027417">
    <property type="entry name" value="P-loop_NTPase"/>
</dbReference>
<proteinExistence type="inferred from homology"/>